<dbReference type="AlphaFoldDB" id="A0A560GKW6"/>
<dbReference type="EMBL" id="VITR01000023">
    <property type="protein sequence ID" value="TWB34623.1"/>
    <property type="molecule type" value="Genomic_DNA"/>
</dbReference>
<organism evidence="1 2">
    <name type="scientific">Nitrospirillum amazonense</name>
    <dbReference type="NCBI Taxonomy" id="28077"/>
    <lineage>
        <taxon>Bacteria</taxon>
        <taxon>Pseudomonadati</taxon>
        <taxon>Pseudomonadota</taxon>
        <taxon>Alphaproteobacteria</taxon>
        <taxon>Rhodospirillales</taxon>
        <taxon>Azospirillaceae</taxon>
        <taxon>Nitrospirillum</taxon>
    </lineage>
</organism>
<name>A0A560GKW6_9PROT</name>
<protein>
    <submittedName>
        <fullName evidence="1">Uncharacterized protein</fullName>
    </submittedName>
</protein>
<gene>
    <name evidence="1" type="ORF">FBZ90_12312</name>
</gene>
<keyword evidence="2" id="KW-1185">Reference proteome</keyword>
<dbReference type="InterPro" id="IPR046732">
    <property type="entry name" value="DUF6624"/>
</dbReference>
<dbReference type="Proteomes" id="UP000315751">
    <property type="component" value="Unassembled WGS sequence"/>
</dbReference>
<dbReference type="Pfam" id="PF20329">
    <property type="entry name" value="DUF6624"/>
    <property type="match status" value="1"/>
</dbReference>
<comment type="caution">
    <text evidence="1">The sequence shown here is derived from an EMBL/GenBank/DDBJ whole genome shotgun (WGS) entry which is preliminary data.</text>
</comment>
<sequence length="322" mass="36433">MFRHFPGIFLILLILMPFMAECKTLQTSYIIPPVSEDPDTADAAKWVQEASSDCGDNIICLSARMSLLNSAMGTLMALPCAQTGNCSKEEDDVKSRAESEFIKLKRSILNENTIINSDILLERNYNNNRLNYIINKWMSAILKKCDAGERTCILGRLWLMTQADQAVRNVAPCGGKSSSACVSDRFRAINDIDSKLNEMKKTIISQVKWPVSKIWGQTASYDAWILVQHMDNDYLYQKSVLAFLLSQPCLPSQERQDVAYIIDRVELAQNKKQLYGTQGKCINGRWEQFPTENNDSLNVRRQELGMETIEIYSKKASSICGQ</sequence>
<accession>A0A560GKW6</accession>
<reference evidence="1 2" key="1">
    <citation type="submission" date="2019-06" db="EMBL/GenBank/DDBJ databases">
        <title>Genomic Encyclopedia of Type Strains, Phase IV (KMG-V): Genome sequencing to study the core and pangenomes of soil and plant-associated prokaryotes.</title>
        <authorList>
            <person name="Whitman W."/>
        </authorList>
    </citation>
    <scope>NUCLEOTIDE SEQUENCE [LARGE SCALE GENOMIC DNA]</scope>
    <source>
        <strain evidence="1 2">BR 11622</strain>
    </source>
</reference>
<evidence type="ECO:0000313" key="2">
    <source>
        <dbReference type="Proteomes" id="UP000315751"/>
    </source>
</evidence>
<evidence type="ECO:0000313" key="1">
    <source>
        <dbReference type="EMBL" id="TWB34623.1"/>
    </source>
</evidence>
<proteinExistence type="predicted"/>